<comment type="caution">
    <text evidence="2">The sequence shown here is derived from an EMBL/GenBank/DDBJ whole genome shotgun (WGS) entry which is preliminary data.</text>
</comment>
<feature type="region of interest" description="Disordered" evidence="1">
    <location>
        <begin position="208"/>
        <end position="278"/>
    </location>
</feature>
<proteinExistence type="predicted"/>
<feature type="region of interest" description="Disordered" evidence="1">
    <location>
        <begin position="102"/>
        <end position="126"/>
    </location>
</feature>
<accession>A0A9P6C3Q6</accession>
<feature type="region of interest" description="Disordered" evidence="1">
    <location>
        <begin position="294"/>
        <end position="343"/>
    </location>
</feature>
<reference evidence="2" key="1">
    <citation type="submission" date="2020-11" db="EMBL/GenBank/DDBJ databases">
        <authorList>
            <consortium name="DOE Joint Genome Institute"/>
            <person name="Ahrendt S."/>
            <person name="Riley R."/>
            <person name="Andreopoulos W."/>
            <person name="Labutti K."/>
            <person name="Pangilinan J."/>
            <person name="Ruiz-Duenas F.J."/>
            <person name="Barrasa J.M."/>
            <person name="Sanchez-Garcia M."/>
            <person name="Camarero S."/>
            <person name="Miyauchi S."/>
            <person name="Serrano A."/>
            <person name="Linde D."/>
            <person name="Babiker R."/>
            <person name="Drula E."/>
            <person name="Ayuso-Fernandez I."/>
            <person name="Pacheco R."/>
            <person name="Padilla G."/>
            <person name="Ferreira P."/>
            <person name="Barriuso J."/>
            <person name="Kellner H."/>
            <person name="Castanera R."/>
            <person name="Alfaro M."/>
            <person name="Ramirez L."/>
            <person name="Pisabarro A.G."/>
            <person name="Kuo A."/>
            <person name="Tritt A."/>
            <person name="Lipzen A."/>
            <person name="He G."/>
            <person name="Yan M."/>
            <person name="Ng V."/>
            <person name="Cullen D."/>
            <person name="Martin F."/>
            <person name="Rosso M.-N."/>
            <person name="Henrissat B."/>
            <person name="Hibbett D."/>
            <person name="Martinez A.T."/>
            <person name="Grigoriev I.V."/>
        </authorList>
    </citation>
    <scope>NUCLEOTIDE SEQUENCE</scope>
    <source>
        <strain evidence="2">MF-IS2</strain>
    </source>
</reference>
<feature type="compositionally biased region" description="Pro residues" evidence="1">
    <location>
        <begin position="309"/>
        <end position="323"/>
    </location>
</feature>
<organism evidence="2 3">
    <name type="scientific">Macrolepiota fuliginosa MF-IS2</name>
    <dbReference type="NCBI Taxonomy" id="1400762"/>
    <lineage>
        <taxon>Eukaryota</taxon>
        <taxon>Fungi</taxon>
        <taxon>Dikarya</taxon>
        <taxon>Basidiomycota</taxon>
        <taxon>Agaricomycotina</taxon>
        <taxon>Agaricomycetes</taxon>
        <taxon>Agaricomycetidae</taxon>
        <taxon>Agaricales</taxon>
        <taxon>Agaricineae</taxon>
        <taxon>Agaricaceae</taxon>
        <taxon>Macrolepiota</taxon>
    </lineage>
</organism>
<name>A0A9P6C3Q6_9AGAR</name>
<keyword evidence="3" id="KW-1185">Reference proteome</keyword>
<feature type="compositionally biased region" description="Basic and acidic residues" evidence="1">
    <location>
        <begin position="11"/>
        <end position="25"/>
    </location>
</feature>
<feature type="compositionally biased region" description="Low complexity" evidence="1">
    <location>
        <begin position="233"/>
        <end position="251"/>
    </location>
</feature>
<sequence>MEDPEATIKLVRQEGGQHELPERRTTLALGEANREPVDSLLPKRAATMDDRGRGDQAPPVALPQKHDAYPALQHSDGDHRAKGLGHDDSMDSYVRKIVNQFDDNPKFPEPLADPNGTAPSFPEPQPHLHATAMAVEVPEPHIPSLPQRGYETSSSSIPTAISFPIPSLDTSWNSYHSPANHAIQASGDLSTSDLPHLQHTLIAGTNLQFEPFPSPYERVNLDDSPRKNAGAHPPMDTSTSEDPPSSSVNVPPSSPLGQEGPAEGHRGGISNHNTIIVDTKSNGVANPAIGIAPTAPLRISKHTRTPSSPGIPPGAAPPTPPSPSWSVSSKRGRQSTSARASLPLPVTVCTSAYSFAETAKARSQEKYES</sequence>
<dbReference type="EMBL" id="MU151106">
    <property type="protein sequence ID" value="KAF9450367.1"/>
    <property type="molecule type" value="Genomic_DNA"/>
</dbReference>
<dbReference type="AlphaFoldDB" id="A0A9P6C3Q6"/>
<dbReference type="Proteomes" id="UP000807342">
    <property type="component" value="Unassembled WGS sequence"/>
</dbReference>
<evidence type="ECO:0000256" key="1">
    <source>
        <dbReference type="SAM" id="MobiDB-lite"/>
    </source>
</evidence>
<protein>
    <submittedName>
        <fullName evidence="2">Uncharacterized protein</fullName>
    </submittedName>
</protein>
<evidence type="ECO:0000313" key="3">
    <source>
        <dbReference type="Proteomes" id="UP000807342"/>
    </source>
</evidence>
<gene>
    <name evidence="2" type="ORF">P691DRAFT_471600</name>
</gene>
<evidence type="ECO:0000313" key="2">
    <source>
        <dbReference type="EMBL" id="KAF9450367.1"/>
    </source>
</evidence>
<feature type="region of interest" description="Disordered" evidence="1">
    <location>
        <begin position="1"/>
        <end position="62"/>
    </location>
</feature>